<dbReference type="PANTHER" id="PTHR30615:SF8">
    <property type="entry name" value="UPF0047 PROTEIN C4A8.02C"/>
    <property type="match status" value="1"/>
</dbReference>
<dbReference type="KEGG" id="deo:CAY53_04585"/>
<evidence type="ECO:0000313" key="3">
    <source>
        <dbReference type="Proteomes" id="UP000239867"/>
    </source>
</evidence>
<dbReference type="Proteomes" id="UP000239867">
    <property type="component" value="Chromosome"/>
</dbReference>
<evidence type="ECO:0000313" key="2">
    <source>
        <dbReference type="EMBL" id="AVD70846.1"/>
    </source>
</evidence>
<reference evidence="2 3" key="1">
    <citation type="journal article" date="2018" name="MBio">
        <title>Insights into the evolution of host association through the isolation and characterization of a novel human periodontal pathobiont, Desulfobulbus oralis.</title>
        <authorList>
            <person name="Cross K.L."/>
            <person name="Chirania P."/>
            <person name="Xiong W."/>
            <person name="Beall C.J."/>
            <person name="Elkins J.G."/>
            <person name="Giannone R.J."/>
            <person name="Griffen A.L."/>
            <person name="Guss A.M."/>
            <person name="Hettich R.L."/>
            <person name="Joshi S.S."/>
            <person name="Mokrzan E.M."/>
            <person name="Martin R.K."/>
            <person name="Zhulin I.B."/>
            <person name="Leys E.J."/>
            <person name="Podar M."/>
        </authorList>
    </citation>
    <scope>NUCLEOTIDE SEQUENCE [LARGE SCALE GENOMIC DNA]</scope>
    <source>
        <strain evidence="2 3">ORNL</strain>
    </source>
</reference>
<name>A0A2L1GMJ1_9BACT</name>
<protein>
    <recommendedName>
        <fullName evidence="4">Secondary thiamine-phosphate synthase enzyme</fullName>
    </recommendedName>
</protein>
<dbReference type="EMBL" id="CP021255">
    <property type="protein sequence ID" value="AVD70846.1"/>
    <property type="molecule type" value="Genomic_DNA"/>
</dbReference>
<comment type="similarity">
    <text evidence="1">Belongs to the UPF0047 family.</text>
</comment>
<dbReference type="OrthoDB" id="9801725at2"/>
<dbReference type="PANTHER" id="PTHR30615">
    <property type="entry name" value="UNCHARACTERIZED PROTEIN YJBQ-RELATED"/>
    <property type="match status" value="1"/>
</dbReference>
<dbReference type="AlphaFoldDB" id="A0A2L1GMJ1"/>
<gene>
    <name evidence="2" type="ORF">CAY53_04585</name>
</gene>
<dbReference type="SUPFAM" id="SSF111038">
    <property type="entry name" value="YjbQ-like"/>
    <property type="match status" value="1"/>
</dbReference>
<dbReference type="PIRSF" id="PIRSF004681">
    <property type="entry name" value="UCP004681"/>
    <property type="match status" value="1"/>
</dbReference>
<dbReference type="NCBIfam" id="TIGR00149">
    <property type="entry name" value="TIGR00149_YjbQ"/>
    <property type="match status" value="1"/>
</dbReference>
<dbReference type="RefSeq" id="WP_104936130.1">
    <property type="nucleotide sequence ID" value="NZ_CP021255.1"/>
</dbReference>
<sequence length="134" mass="14767">MPQGQFSVKTDGRREFVDLSGRLRALVQQSGIQEGLLVLYNPHTTAGLTINEGADPDVQQDMLAALARMVPETAHYRHLEGNSPAHVMASLTGSSVSLIIHGGHIQLGAWQHVFFAEFDGPRKRSVRWLLLADR</sequence>
<accession>A0A2L1GMJ1</accession>
<keyword evidence="3" id="KW-1185">Reference proteome</keyword>
<proteinExistence type="inferred from homology"/>
<evidence type="ECO:0008006" key="4">
    <source>
        <dbReference type="Google" id="ProtNLM"/>
    </source>
</evidence>
<dbReference type="Gene3D" id="2.60.120.460">
    <property type="entry name" value="YjbQ-like"/>
    <property type="match status" value="1"/>
</dbReference>
<dbReference type="InterPro" id="IPR035917">
    <property type="entry name" value="YjbQ-like_sf"/>
</dbReference>
<dbReference type="InterPro" id="IPR001602">
    <property type="entry name" value="UPF0047_YjbQ-like"/>
</dbReference>
<evidence type="ECO:0000256" key="1">
    <source>
        <dbReference type="ARBA" id="ARBA00005534"/>
    </source>
</evidence>
<dbReference type="Pfam" id="PF01894">
    <property type="entry name" value="YjbQ"/>
    <property type="match status" value="1"/>
</dbReference>
<organism evidence="2 3">
    <name type="scientific">Desulfobulbus oralis</name>
    <dbReference type="NCBI Taxonomy" id="1986146"/>
    <lineage>
        <taxon>Bacteria</taxon>
        <taxon>Pseudomonadati</taxon>
        <taxon>Thermodesulfobacteriota</taxon>
        <taxon>Desulfobulbia</taxon>
        <taxon>Desulfobulbales</taxon>
        <taxon>Desulfobulbaceae</taxon>
        <taxon>Desulfobulbus</taxon>
    </lineage>
</organism>